<feature type="repeat" description="NHL" evidence="2">
    <location>
        <begin position="235"/>
        <end position="268"/>
    </location>
</feature>
<dbReference type="PROSITE" id="PS51125">
    <property type="entry name" value="NHL"/>
    <property type="match status" value="2"/>
</dbReference>
<evidence type="ECO:0000256" key="3">
    <source>
        <dbReference type="SAM" id="SignalP"/>
    </source>
</evidence>
<evidence type="ECO:0000313" key="5">
    <source>
        <dbReference type="Proteomes" id="UP000030762"/>
    </source>
</evidence>
<dbReference type="Pfam" id="PF01436">
    <property type="entry name" value="NHL"/>
    <property type="match status" value="2"/>
</dbReference>
<dbReference type="OMA" id="CAYSIST"/>
<reference evidence="4 5" key="1">
    <citation type="submission" date="2012-04" db="EMBL/GenBank/DDBJ databases">
        <title>The Genome Sequence of Saprolegnia declina VS20.</title>
        <authorList>
            <consortium name="The Broad Institute Genome Sequencing Platform"/>
            <person name="Russ C."/>
            <person name="Nusbaum C."/>
            <person name="Tyler B."/>
            <person name="van West P."/>
            <person name="Dieguez-Uribeondo J."/>
            <person name="de Bruijn I."/>
            <person name="Tripathy S."/>
            <person name="Jiang R."/>
            <person name="Young S.K."/>
            <person name="Zeng Q."/>
            <person name="Gargeya S."/>
            <person name="Fitzgerald M."/>
            <person name="Haas B."/>
            <person name="Abouelleil A."/>
            <person name="Alvarado L."/>
            <person name="Arachchi H.M."/>
            <person name="Berlin A."/>
            <person name="Chapman S.B."/>
            <person name="Goldberg J."/>
            <person name="Griggs A."/>
            <person name="Gujja S."/>
            <person name="Hansen M."/>
            <person name="Howarth C."/>
            <person name="Imamovic A."/>
            <person name="Larimer J."/>
            <person name="McCowen C."/>
            <person name="Montmayeur A."/>
            <person name="Murphy C."/>
            <person name="Neiman D."/>
            <person name="Pearson M."/>
            <person name="Priest M."/>
            <person name="Roberts A."/>
            <person name="Saif S."/>
            <person name="Shea T."/>
            <person name="Sisk P."/>
            <person name="Sykes S."/>
            <person name="Wortman J."/>
            <person name="Nusbaum C."/>
            <person name="Birren B."/>
        </authorList>
    </citation>
    <scope>NUCLEOTIDE SEQUENCE [LARGE SCALE GENOMIC DNA]</scope>
    <source>
        <strain evidence="4 5">VS20</strain>
    </source>
</reference>
<keyword evidence="5" id="KW-1185">Reference proteome</keyword>
<evidence type="ECO:0000313" key="4">
    <source>
        <dbReference type="EMBL" id="EQC30447.1"/>
    </source>
</evidence>
<dbReference type="InterPro" id="IPR001258">
    <property type="entry name" value="NHL_repeat"/>
</dbReference>
<dbReference type="AlphaFoldDB" id="T0RKE7"/>
<dbReference type="EMBL" id="JH767175">
    <property type="protein sequence ID" value="EQC30447.1"/>
    <property type="molecule type" value="Genomic_DNA"/>
</dbReference>
<evidence type="ECO:0008006" key="6">
    <source>
        <dbReference type="Google" id="ProtNLM"/>
    </source>
</evidence>
<feature type="chain" id="PRO_5004570888" description="SMP-30/Gluconolactonase/LRE-like region domain-containing protein" evidence="3">
    <location>
        <begin position="21"/>
        <end position="310"/>
    </location>
</feature>
<evidence type="ECO:0000256" key="1">
    <source>
        <dbReference type="ARBA" id="ARBA00022737"/>
    </source>
</evidence>
<dbReference type="PANTHER" id="PTHR46388:SF2">
    <property type="entry name" value="NHL REPEAT-CONTAINING PROTEIN 2"/>
    <property type="match status" value="1"/>
</dbReference>
<protein>
    <recommendedName>
        <fullName evidence="6">SMP-30/Gluconolactonase/LRE-like region domain-containing protein</fullName>
    </recommendedName>
</protein>
<dbReference type="eggNOG" id="KOG2177">
    <property type="taxonomic scope" value="Eukaryota"/>
</dbReference>
<dbReference type="RefSeq" id="XP_008616040.1">
    <property type="nucleotide sequence ID" value="XM_008617818.1"/>
</dbReference>
<dbReference type="InParanoid" id="T0RKE7"/>
<evidence type="ECO:0000256" key="2">
    <source>
        <dbReference type="PROSITE-ProRule" id="PRU00504"/>
    </source>
</evidence>
<dbReference type="OrthoDB" id="79326at2759"/>
<keyword evidence="1" id="KW-0677">Repeat</keyword>
<name>T0RKE7_SAPDV</name>
<dbReference type="VEuPathDB" id="FungiDB:SDRG_11767"/>
<dbReference type="Proteomes" id="UP000030762">
    <property type="component" value="Unassembled WGS sequence"/>
</dbReference>
<organism evidence="4 5">
    <name type="scientific">Saprolegnia diclina (strain VS20)</name>
    <dbReference type="NCBI Taxonomy" id="1156394"/>
    <lineage>
        <taxon>Eukaryota</taxon>
        <taxon>Sar</taxon>
        <taxon>Stramenopiles</taxon>
        <taxon>Oomycota</taxon>
        <taxon>Saprolegniomycetes</taxon>
        <taxon>Saprolegniales</taxon>
        <taxon>Saprolegniaceae</taxon>
        <taxon>Saprolegnia</taxon>
    </lineage>
</organism>
<dbReference type="InterPro" id="IPR011042">
    <property type="entry name" value="6-blade_b-propeller_TolB-like"/>
</dbReference>
<dbReference type="SUPFAM" id="SSF101898">
    <property type="entry name" value="NHL repeat"/>
    <property type="match status" value="1"/>
</dbReference>
<accession>T0RKE7</accession>
<keyword evidence="3" id="KW-0732">Signal</keyword>
<feature type="signal peptide" evidence="3">
    <location>
        <begin position="1"/>
        <end position="20"/>
    </location>
</feature>
<dbReference type="PANTHER" id="PTHR46388">
    <property type="entry name" value="NHL REPEAT-CONTAINING PROTEIN 2"/>
    <property type="match status" value="1"/>
</dbReference>
<feature type="repeat" description="NHL" evidence="2">
    <location>
        <begin position="142"/>
        <end position="173"/>
    </location>
</feature>
<sequence length="310" mass="32233">MFHFLSLVASGLYVIGLSDAACNASKYTLTPFAGAGTKGFADGPRLAALFAEPQGLAFDGHDLFVADTSSNRIRRVSATDVSTLPSVLRQPRSVTTDARYGVVVADYGNHMLRALNGSDAVDLAGTLGLGPGFADGPAASAQFHNPSGVAVARDGAIYVADSSNNRIRKLSADRSTVTTVAGSATSGDDDGNAATFNVPTDLVLHRNALYITDLNNHAIRLLDLSTNEISTLDFDAELKYPHGIACDSCGNLYVADTYNNRVLKIDPVSGAVVVLGDVESPVGVAVSAKDGSVYVSSPSLQQILRLAPSA</sequence>
<gene>
    <name evidence="4" type="ORF">SDRG_11767</name>
</gene>
<dbReference type="Gene3D" id="2.120.10.30">
    <property type="entry name" value="TolB, C-terminal domain"/>
    <property type="match status" value="2"/>
</dbReference>
<proteinExistence type="predicted"/>
<dbReference type="Gene3D" id="2.40.10.500">
    <property type="match status" value="1"/>
</dbReference>
<dbReference type="GeneID" id="19952494"/>